<evidence type="ECO:0000313" key="1">
    <source>
        <dbReference type="EMBL" id="PPQ33395.1"/>
    </source>
</evidence>
<dbReference type="Proteomes" id="UP000239089">
    <property type="component" value="Unassembled WGS sequence"/>
</dbReference>
<evidence type="ECO:0000313" key="2">
    <source>
        <dbReference type="Proteomes" id="UP000239089"/>
    </source>
</evidence>
<sequence length="82" mass="8983">MANVESWLDDDLNTRQVTAERLTQKGFKISAQTLATMATRGGGPEFQKFGPRALYRWGDALAWAQGRLSRPVRSTSELGAAA</sequence>
<comment type="caution">
    <text evidence="1">The sequence shown here is derived from an EMBL/GenBank/DDBJ whole genome shotgun (WGS) entry which is preliminary data.</text>
</comment>
<proteinExistence type="predicted"/>
<gene>
    <name evidence="1" type="ORF">CCR94_01935</name>
</gene>
<reference evidence="1 2" key="1">
    <citation type="journal article" date="2018" name="Arch. Microbiol.">
        <title>New insights into the metabolic potential of the phototrophic purple bacterium Rhodopila globiformis DSM 161(T) from its draft genome sequence and evidence for a vanadium-dependent nitrogenase.</title>
        <authorList>
            <person name="Imhoff J.F."/>
            <person name="Rahn T."/>
            <person name="Kunzel S."/>
            <person name="Neulinger S.C."/>
        </authorList>
    </citation>
    <scope>NUCLEOTIDE SEQUENCE [LARGE SCALE GENOMIC DNA]</scope>
    <source>
        <strain evidence="1 2">DSM 16996</strain>
    </source>
</reference>
<dbReference type="AlphaFoldDB" id="A0A2S6NFG5"/>
<dbReference type="EMBL" id="NHSJ01000022">
    <property type="protein sequence ID" value="PPQ33395.1"/>
    <property type="molecule type" value="Genomic_DNA"/>
</dbReference>
<evidence type="ECO:0008006" key="3">
    <source>
        <dbReference type="Google" id="ProtNLM"/>
    </source>
</evidence>
<keyword evidence="2" id="KW-1185">Reference proteome</keyword>
<accession>A0A2S6NFG5</accession>
<dbReference type="OrthoDB" id="9806994at2"/>
<dbReference type="RefSeq" id="WP_104506204.1">
    <property type="nucleotide sequence ID" value="NZ_JACIGC010000012.1"/>
</dbReference>
<organism evidence="1 2">
    <name type="scientific">Rhodoblastus sphagnicola</name>
    <dbReference type="NCBI Taxonomy" id="333368"/>
    <lineage>
        <taxon>Bacteria</taxon>
        <taxon>Pseudomonadati</taxon>
        <taxon>Pseudomonadota</taxon>
        <taxon>Alphaproteobacteria</taxon>
        <taxon>Hyphomicrobiales</taxon>
        <taxon>Rhodoblastaceae</taxon>
        <taxon>Rhodoblastus</taxon>
    </lineage>
</organism>
<protein>
    <recommendedName>
        <fullName evidence="3">DNA-binding protein</fullName>
    </recommendedName>
</protein>
<name>A0A2S6NFG5_9HYPH</name>